<feature type="domain" description="Peptidase M20 dimerisation" evidence="7">
    <location>
        <begin position="216"/>
        <end position="313"/>
    </location>
</feature>
<dbReference type="eggNOG" id="KOG2275">
    <property type="taxonomic scope" value="Eukaryota"/>
</dbReference>
<keyword evidence="3" id="KW-0479">Metal-binding</keyword>
<evidence type="ECO:0000259" key="7">
    <source>
        <dbReference type="Pfam" id="PF07687"/>
    </source>
</evidence>
<feature type="chain" id="PRO_5004343041" description="Peptidase M20 dimerisation domain-containing protein" evidence="6">
    <location>
        <begin position="19"/>
        <end position="412"/>
    </location>
</feature>
<feature type="signal peptide" evidence="6">
    <location>
        <begin position="1"/>
        <end position="18"/>
    </location>
</feature>
<evidence type="ECO:0000256" key="6">
    <source>
        <dbReference type="SAM" id="SignalP"/>
    </source>
</evidence>
<reference evidence="8 9" key="1">
    <citation type="journal article" date="2012" name="PLoS Pathog.">
        <title>Diverse lifestyles and strategies of plant pathogenesis encoded in the genomes of eighteen Dothideomycetes fungi.</title>
        <authorList>
            <person name="Ohm R.A."/>
            <person name="Feau N."/>
            <person name="Henrissat B."/>
            <person name="Schoch C.L."/>
            <person name="Horwitz B.A."/>
            <person name="Barry K.W."/>
            <person name="Condon B.J."/>
            <person name="Copeland A.C."/>
            <person name="Dhillon B."/>
            <person name="Glaser F."/>
            <person name="Hesse C.N."/>
            <person name="Kosti I."/>
            <person name="LaButti K."/>
            <person name="Lindquist E.A."/>
            <person name="Lucas S."/>
            <person name="Salamov A.A."/>
            <person name="Bradshaw R.E."/>
            <person name="Ciuffetti L."/>
            <person name="Hamelin R.C."/>
            <person name="Kema G.H.J."/>
            <person name="Lawrence C."/>
            <person name="Scott J.A."/>
            <person name="Spatafora J.W."/>
            <person name="Turgeon B.G."/>
            <person name="de Wit P.J.G.M."/>
            <person name="Zhong S."/>
            <person name="Goodwin S.B."/>
            <person name="Grigoriev I.V."/>
        </authorList>
    </citation>
    <scope>NUCLEOTIDE SEQUENCE [LARGE SCALE GENOMIC DNA]</scope>
    <source>
        <strain evidence="9">28A</strain>
    </source>
</reference>
<evidence type="ECO:0000256" key="2">
    <source>
        <dbReference type="ARBA" id="ARBA00006247"/>
    </source>
</evidence>
<comment type="cofactor">
    <cofactor evidence="1">
        <name>Zn(2+)</name>
        <dbReference type="ChEBI" id="CHEBI:29105"/>
    </cofactor>
</comment>
<protein>
    <recommendedName>
        <fullName evidence="7">Peptidase M20 dimerisation domain-containing protein</fullName>
    </recommendedName>
</protein>
<dbReference type="InterPro" id="IPR011650">
    <property type="entry name" value="Peptidase_M20_dimer"/>
</dbReference>
<evidence type="ECO:0000256" key="5">
    <source>
        <dbReference type="ARBA" id="ARBA00022833"/>
    </source>
</evidence>
<dbReference type="AlphaFoldDB" id="R0K2W5"/>
<evidence type="ECO:0000313" key="9">
    <source>
        <dbReference type="Proteomes" id="UP000016935"/>
    </source>
</evidence>
<dbReference type="InterPro" id="IPR050072">
    <property type="entry name" value="Peptidase_M20A"/>
</dbReference>
<dbReference type="RefSeq" id="XP_008029756.1">
    <property type="nucleotide sequence ID" value="XM_008031565.1"/>
</dbReference>
<dbReference type="Proteomes" id="UP000016935">
    <property type="component" value="Unassembled WGS sequence"/>
</dbReference>
<dbReference type="GeneID" id="19406204"/>
<proteinExistence type="inferred from homology"/>
<keyword evidence="9" id="KW-1185">Reference proteome</keyword>
<dbReference type="InterPro" id="IPR001261">
    <property type="entry name" value="ArgE/DapE_CS"/>
</dbReference>
<keyword evidence="6" id="KW-0732">Signal</keyword>
<keyword evidence="4" id="KW-0378">Hydrolase</keyword>
<dbReference type="STRING" id="671987.R0K2W5"/>
<dbReference type="GO" id="GO:0016787">
    <property type="term" value="F:hydrolase activity"/>
    <property type="evidence" value="ECO:0007669"/>
    <property type="project" value="UniProtKB-KW"/>
</dbReference>
<dbReference type="PANTHER" id="PTHR43808:SF8">
    <property type="entry name" value="PEPTIDASE M20 DIMERISATION DOMAIN-CONTAINING PROTEIN"/>
    <property type="match status" value="1"/>
</dbReference>
<dbReference type="GO" id="GO:0046872">
    <property type="term" value="F:metal ion binding"/>
    <property type="evidence" value="ECO:0007669"/>
    <property type="project" value="UniProtKB-KW"/>
</dbReference>
<sequence>MTVFKSIIALAALGLTSAAPQASITTSALSSPTPSAPGQAASLTTEETEKLFSLHEELVNIPSISGDEAECAKFISEYLTELGYYVEEVPVGNAGTYNVFAYPQELKDEGVWPEVLITSHIDTVPPFYPFERIEKNGTTYHFGRGTVDAKGPVATMIIASHKFLQSRNDTASLGMLFVVNEENSGAGMKAFAKYASNTTFRAGIFGEPTEGKLASGHKGSFGVTLKAVGKSAHSAYPWLGVSAINYVVDAIQALNALEPALPRGELLGATTLNTGLISGGLAGNVVPPNANATVVVRVARSEEDAAEVVKDMVSGMLAPIVSRAKEANATFEITYSEYANIAQILDTDIEGLEVAPVFYGTDIPNLPQVEKRYLFGTGSIEVAHTPDEMLSQEQLVQAAEAYGMILQKLFAE</sequence>
<name>R0K2W5_EXST2</name>
<dbReference type="EMBL" id="KB908844">
    <property type="protein sequence ID" value="EOA82722.1"/>
    <property type="molecule type" value="Genomic_DNA"/>
</dbReference>
<dbReference type="HOGENOM" id="CLU_021802_3_0_1"/>
<dbReference type="Pfam" id="PF01546">
    <property type="entry name" value="Peptidase_M20"/>
    <property type="match status" value="1"/>
</dbReference>
<dbReference type="Gene3D" id="3.30.70.360">
    <property type="match status" value="1"/>
</dbReference>
<dbReference type="PROSITE" id="PS00759">
    <property type="entry name" value="ARGE_DAPE_CPG2_2"/>
    <property type="match status" value="1"/>
</dbReference>
<dbReference type="Pfam" id="PF07687">
    <property type="entry name" value="M20_dimer"/>
    <property type="match status" value="1"/>
</dbReference>
<dbReference type="InterPro" id="IPR036264">
    <property type="entry name" value="Bact_exopeptidase_dim_dom"/>
</dbReference>
<keyword evidence="5" id="KW-0862">Zinc</keyword>
<comment type="similarity">
    <text evidence="2">Belongs to the peptidase M20A family.</text>
</comment>
<reference evidence="8 9" key="2">
    <citation type="journal article" date="2013" name="PLoS Genet.">
        <title>Comparative genome structure, secondary metabolite, and effector coding capacity across Cochliobolus pathogens.</title>
        <authorList>
            <person name="Condon B.J."/>
            <person name="Leng Y."/>
            <person name="Wu D."/>
            <person name="Bushley K.E."/>
            <person name="Ohm R.A."/>
            <person name="Otillar R."/>
            <person name="Martin J."/>
            <person name="Schackwitz W."/>
            <person name="Grimwood J."/>
            <person name="MohdZainudin N."/>
            <person name="Xue C."/>
            <person name="Wang R."/>
            <person name="Manning V.A."/>
            <person name="Dhillon B."/>
            <person name="Tu Z.J."/>
            <person name="Steffenson B.J."/>
            <person name="Salamov A."/>
            <person name="Sun H."/>
            <person name="Lowry S."/>
            <person name="LaButti K."/>
            <person name="Han J."/>
            <person name="Copeland A."/>
            <person name="Lindquist E."/>
            <person name="Barry K."/>
            <person name="Schmutz J."/>
            <person name="Baker S.E."/>
            <person name="Ciuffetti L.M."/>
            <person name="Grigoriev I.V."/>
            <person name="Zhong S."/>
            <person name="Turgeon B.G."/>
        </authorList>
    </citation>
    <scope>NUCLEOTIDE SEQUENCE [LARGE SCALE GENOMIC DNA]</scope>
    <source>
        <strain evidence="9">28A</strain>
    </source>
</reference>
<evidence type="ECO:0000256" key="3">
    <source>
        <dbReference type="ARBA" id="ARBA00022723"/>
    </source>
</evidence>
<gene>
    <name evidence="8" type="ORF">SETTUDRAFT_96029</name>
</gene>
<evidence type="ECO:0000313" key="8">
    <source>
        <dbReference type="EMBL" id="EOA82722.1"/>
    </source>
</evidence>
<dbReference type="SUPFAM" id="SSF55031">
    <property type="entry name" value="Bacterial exopeptidase dimerisation domain"/>
    <property type="match status" value="1"/>
</dbReference>
<dbReference type="PROSITE" id="PS00758">
    <property type="entry name" value="ARGE_DAPE_CPG2_1"/>
    <property type="match status" value="1"/>
</dbReference>
<evidence type="ECO:0000256" key="1">
    <source>
        <dbReference type="ARBA" id="ARBA00001947"/>
    </source>
</evidence>
<accession>R0K2W5</accession>
<organism evidence="8 9">
    <name type="scientific">Exserohilum turcicum (strain 28A)</name>
    <name type="common">Northern leaf blight fungus</name>
    <name type="synonym">Setosphaeria turcica</name>
    <dbReference type="NCBI Taxonomy" id="671987"/>
    <lineage>
        <taxon>Eukaryota</taxon>
        <taxon>Fungi</taxon>
        <taxon>Dikarya</taxon>
        <taxon>Ascomycota</taxon>
        <taxon>Pezizomycotina</taxon>
        <taxon>Dothideomycetes</taxon>
        <taxon>Pleosporomycetidae</taxon>
        <taxon>Pleosporales</taxon>
        <taxon>Pleosporineae</taxon>
        <taxon>Pleosporaceae</taxon>
        <taxon>Exserohilum</taxon>
    </lineage>
</organism>
<dbReference type="OrthoDB" id="3064516at2759"/>
<dbReference type="InterPro" id="IPR002933">
    <property type="entry name" value="Peptidase_M20"/>
</dbReference>
<evidence type="ECO:0000256" key="4">
    <source>
        <dbReference type="ARBA" id="ARBA00022801"/>
    </source>
</evidence>
<dbReference type="Gene3D" id="3.40.630.10">
    <property type="entry name" value="Zn peptidases"/>
    <property type="match status" value="1"/>
</dbReference>
<dbReference type="PANTHER" id="PTHR43808">
    <property type="entry name" value="ACETYLORNITHINE DEACETYLASE"/>
    <property type="match status" value="1"/>
</dbReference>
<dbReference type="SUPFAM" id="SSF53187">
    <property type="entry name" value="Zn-dependent exopeptidases"/>
    <property type="match status" value="1"/>
</dbReference>